<name>A0A7J5D3H3_9ACTN</name>
<dbReference type="RefSeq" id="WP_151474275.1">
    <property type="nucleotide sequence ID" value="NZ_WBKG01000052.1"/>
</dbReference>
<protein>
    <submittedName>
        <fullName evidence="1">Uncharacterized protein</fullName>
    </submittedName>
</protein>
<dbReference type="AlphaFoldDB" id="A0A7J5D3H3"/>
<dbReference type="EMBL" id="WBKG01000052">
    <property type="protein sequence ID" value="KAB1978555.1"/>
    <property type="molecule type" value="Genomic_DNA"/>
</dbReference>
<accession>A0A7J5D3H3</accession>
<comment type="caution">
    <text evidence="1">The sequence shown here is derived from an EMBL/GenBank/DDBJ whole genome shotgun (WGS) entry which is preliminary data.</text>
</comment>
<reference evidence="1 2" key="1">
    <citation type="submission" date="2019-09" db="EMBL/GenBank/DDBJ databases">
        <title>Isolation and identification of active actinomycetes.</title>
        <authorList>
            <person name="Yu Z."/>
            <person name="Han C."/>
            <person name="Yu B."/>
        </authorList>
    </citation>
    <scope>NUCLEOTIDE SEQUENCE [LARGE SCALE GENOMIC DNA]</scope>
    <source>
        <strain evidence="1 2">NEAU-H2</strain>
    </source>
</reference>
<evidence type="ECO:0000313" key="2">
    <source>
        <dbReference type="Proteomes" id="UP000442990"/>
    </source>
</evidence>
<evidence type="ECO:0000313" key="1">
    <source>
        <dbReference type="EMBL" id="KAB1978555.1"/>
    </source>
</evidence>
<sequence length="140" mass="15254">MLDGMDGDGGAAERSRRISNHVLGESNRDDCISHDFFNVQQTAGGFPDGVSFDDFVAAVAGHVRPELEGSGFMEEPSDDDCRNGALAFGEVIRRHIDFLNGVVHQVAAGEVHVNLWNLILNSRADDTSVYARYRDFLVGA</sequence>
<keyword evidence="2" id="KW-1185">Reference proteome</keyword>
<dbReference type="Proteomes" id="UP000442990">
    <property type="component" value="Unassembled WGS sequence"/>
</dbReference>
<organism evidence="1 2">
    <name type="scientific">Streptomyces triticiradicis</name>
    <dbReference type="NCBI Taxonomy" id="2651189"/>
    <lineage>
        <taxon>Bacteria</taxon>
        <taxon>Bacillati</taxon>
        <taxon>Actinomycetota</taxon>
        <taxon>Actinomycetes</taxon>
        <taxon>Kitasatosporales</taxon>
        <taxon>Streptomycetaceae</taxon>
        <taxon>Streptomyces</taxon>
    </lineage>
</organism>
<gene>
    <name evidence="1" type="ORF">F8144_39700</name>
</gene>
<proteinExistence type="predicted"/>